<accession>A0ABU7GXX0</accession>
<dbReference type="InterPro" id="IPR029044">
    <property type="entry name" value="Nucleotide-diphossugar_trans"/>
</dbReference>
<organism evidence="1 2">
    <name type="scientific">Pedobacter flavus</name>
    <dbReference type="NCBI Taxonomy" id="3113906"/>
    <lineage>
        <taxon>Bacteria</taxon>
        <taxon>Pseudomonadati</taxon>
        <taxon>Bacteroidota</taxon>
        <taxon>Sphingobacteriia</taxon>
        <taxon>Sphingobacteriales</taxon>
        <taxon>Sphingobacteriaceae</taxon>
        <taxon>Pedobacter</taxon>
    </lineage>
</organism>
<evidence type="ECO:0008006" key="3">
    <source>
        <dbReference type="Google" id="ProtNLM"/>
    </source>
</evidence>
<gene>
    <name evidence="1" type="ORF">VRU49_00640</name>
</gene>
<evidence type="ECO:0000313" key="2">
    <source>
        <dbReference type="Proteomes" id="UP001337681"/>
    </source>
</evidence>
<dbReference type="RefSeq" id="WP_330144837.1">
    <property type="nucleotide sequence ID" value="NZ_JAZDQU010000001.1"/>
</dbReference>
<protein>
    <recommendedName>
        <fullName evidence="3">Nucleotide-diphospho-sugar transferase domain-containing protein</fullName>
    </recommendedName>
</protein>
<dbReference type="SUPFAM" id="SSF53448">
    <property type="entry name" value="Nucleotide-diphospho-sugar transferases"/>
    <property type="match status" value="1"/>
</dbReference>
<dbReference type="EMBL" id="JAZDQU010000001">
    <property type="protein sequence ID" value="MEE1883912.1"/>
    <property type="molecule type" value="Genomic_DNA"/>
</dbReference>
<comment type="caution">
    <text evidence="1">The sequence shown here is derived from an EMBL/GenBank/DDBJ whole genome shotgun (WGS) entry which is preliminary data.</text>
</comment>
<dbReference type="Proteomes" id="UP001337681">
    <property type="component" value="Unassembled WGS sequence"/>
</dbReference>
<name>A0ABU7GXX0_9SPHI</name>
<keyword evidence="2" id="KW-1185">Reference proteome</keyword>
<proteinExistence type="predicted"/>
<evidence type="ECO:0000313" key="1">
    <source>
        <dbReference type="EMBL" id="MEE1883912.1"/>
    </source>
</evidence>
<reference evidence="1 2" key="1">
    <citation type="submission" date="2024-01" db="EMBL/GenBank/DDBJ databases">
        <title>Pedobacter sp. nov., isolated from oil-contaminated soil.</title>
        <authorList>
            <person name="Le N.T.T."/>
        </authorList>
    </citation>
    <scope>NUCLEOTIDE SEQUENCE [LARGE SCALE GENOMIC DNA]</scope>
    <source>
        <strain evidence="1 2">VNH31</strain>
    </source>
</reference>
<sequence length="314" mass="37361">MSNSKTITFFMLVTNNDCLFANYAINSFKKIFIRLNDIQKKQFTLFIYLNNLSQENKSKYIKKWNNLPFSKIFDNSEKLKTLNLKAGEIITSPEGIERKRDGLNENYDELWSTELIKFNTDYIATVDADFEILNADFYFYLLGKLEDPNCLIASTSYNPSSFHYDSYSNRNLYLHERNHTWFCIYKKETFEISKVSHFYFEKYSEEHNMVHAFDSAAYFQNDVKNKTGGKFVHLPKKYHNTFIHYGAGSKNKSITKNNVWFYRALFIIKTAGIFHVVEPNKLMKNIDRIAKKSARKFFKKFFHSIEKERRSYHH</sequence>